<dbReference type="Pfam" id="PF06516">
    <property type="entry name" value="NUP"/>
    <property type="match status" value="1"/>
</dbReference>
<accession>A0ABR4BRE8</accession>
<reference evidence="2 3" key="1">
    <citation type="journal article" date="2024" name="Commun. Biol.">
        <title>Comparative genomic analysis of thermophilic fungi reveals convergent evolutionary adaptations and gene losses.</title>
        <authorList>
            <person name="Steindorff A.S."/>
            <person name="Aguilar-Pontes M.V."/>
            <person name="Robinson A.J."/>
            <person name="Andreopoulos B."/>
            <person name="LaButti K."/>
            <person name="Kuo A."/>
            <person name="Mondo S."/>
            <person name="Riley R."/>
            <person name="Otillar R."/>
            <person name="Haridas S."/>
            <person name="Lipzen A."/>
            <person name="Grimwood J."/>
            <person name="Schmutz J."/>
            <person name="Clum A."/>
            <person name="Reid I.D."/>
            <person name="Moisan M.C."/>
            <person name="Butler G."/>
            <person name="Nguyen T.T.M."/>
            <person name="Dewar K."/>
            <person name="Conant G."/>
            <person name="Drula E."/>
            <person name="Henrissat B."/>
            <person name="Hansel C."/>
            <person name="Singer S."/>
            <person name="Hutchinson M.I."/>
            <person name="de Vries R.P."/>
            <person name="Natvig D.O."/>
            <person name="Powell A.J."/>
            <person name="Tsang A."/>
            <person name="Grigoriev I.V."/>
        </authorList>
    </citation>
    <scope>NUCLEOTIDE SEQUENCE [LARGE SCALE GENOMIC DNA]</scope>
    <source>
        <strain evidence="2 3">CBS 494.80</strain>
    </source>
</reference>
<evidence type="ECO:0008006" key="4">
    <source>
        <dbReference type="Google" id="ProtNLM"/>
    </source>
</evidence>
<evidence type="ECO:0000256" key="1">
    <source>
        <dbReference type="PIRNR" id="PIRNR013171"/>
    </source>
</evidence>
<dbReference type="Gene3D" id="3.40.50.1580">
    <property type="entry name" value="Nucleoside phosphorylase domain"/>
    <property type="match status" value="1"/>
</dbReference>
<proteinExistence type="inferred from homology"/>
<dbReference type="PIRSF" id="PIRSF013171">
    <property type="entry name" value="Pur_nuclsid_perm"/>
    <property type="match status" value="1"/>
</dbReference>
<evidence type="ECO:0000313" key="2">
    <source>
        <dbReference type="EMBL" id="KAL2059987.1"/>
    </source>
</evidence>
<dbReference type="EMBL" id="JAZHXI010000024">
    <property type="protein sequence ID" value="KAL2059987.1"/>
    <property type="molecule type" value="Genomic_DNA"/>
</dbReference>
<keyword evidence="3" id="KW-1185">Reference proteome</keyword>
<evidence type="ECO:0000313" key="3">
    <source>
        <dbReference type="Proteomes" id="UP001595075"/>
    </source>
</evidence>
<dbReference type="InterPro" id="IPR009486">
    <property type="entry name" value="Pur_nuclsid_perm"/>
</dbReference>
<dbReference type="Proteomes" id="UP001595075">
    <property type="component" value="Unassembled WGS sequence"/>
</dbReference>
<comment type="similarity">
    <text evidence="1">Belongs to the NUP family.</text>
</comment>
<name>A0ABR4BRE8_9HELO</name>
<dbReference type="InterPro" id="IPR035994">
    <property type="entry name" value="Nucleoside_phosphorylase_sf"/>
</dbReference>
<sequence length="372" mass="40262">MESTRNLPTEGRVRADARELITPKILIITMFSQEAINWLADDSAIHFDRVIRVPGLSHGYEDVRYSTEKGVCLMTTGMALVNAALSVSALTSSPLFDLRSTYFILSGVAGVNPKVSTIGSVALAKFAVQVDIQLEFDAREIPRSWSTGYLPIGAPSHGSFPSSFTGSEVFELNDNLRQLALSFAKTAELVDSDAAVGNRALYAGSEGGIFNAAAFQKPSIVEGDVTASNMFFHGRHLAEGFENLVKLYTSNQATYCMTAMEDTGILAALLRAALQQRVQFSRVILMRAGSNFDRSPGQNDIVELPFTIDHGGFRPACRNLYLAGMEIVNGILDGWTTFEKGVESENYVGDIFGSLGGKPGFGPTVGEKPYDK</sequence>
<dbReference type="PANTHER" id="PTHR38643">
    <property type="entry name" value="PURINE NUCLEOSIDE PERMEASE C285.05-RELATED"/>
    <property type="match status" value="1"/>
</dbReference>
<organism evidence="2 3">
    <name type="scientific">Oculimacula yallundae</name>
    <dbReference type="NCBI Taxonomy" id="86028"/>
    <lineage>
        <taxon>Eukaryota</taxon>
        <taxon>Fungi</taxon>
        <taxon>Dikarya</taxon>
        <taxon>Ascomycota</taxon>
        <taxon>Pezizomycotina</taxon>
        <taxon>Leotiomycetes</taxon>
        <taxon>Helotiales</taxon>
        <taxon>Ploettnerulaceae</taxon>
        <taxon>Oculimacula</taxon>
    </lineage>
</organism>
<dbReference type="PANTHER" id="PTHR38643:SF1">
    <property type="entry name" value="PURINE NUCLEOSIDE PERMEASE C285.05-RELATED"/>
    <property type="match status" value="1"/>
</dbReference>
<protein>
    <recommendedName>
        <fullName evidence="4">Purine nucleoside permease</fullName>
    </recommendedName>
</protein>
<comment type="function">
    <text evidence="1">Nucleoside permease that transports adenosine and guanosine.</text>
</comment>
<comment type="caution">
    <text evidence="2">The sequence shown here is derived from an EMBL/GenBank/DDBJ whole genome shotgun (WGS) entry which is preliminary data.</text>
</comment>
<gene>
    <name evidence="2" type="ORF">VTL71DRAFT_9809</name>
</gene>
<keyword evidence="1" id="KW-0813">Transport</keyword>